<reference evidence="5" key="2">
    <citation type="submission" date="2020-05" db="UniProtKB">
        <authorList>
            <consortium name="EnsemblMetazoa"/>
        </authorList>
    </citation>
    <scope>IDENTIFICATION</scope>
    <source>
        <strain evidence="5">ACHKN1017</strain>
    </source>
</reference>
<feature type="domain" description="LRRCT" evidence="4">
    <location>
        <begin position="490"/>
        <end position="544"/>
    </location>
</feature>
<dbReference type="PRINTS" id="PR00019">
    <property type="entry name" value="LEURICHRPT"/>
</dbReference>
<dbReference type="Pfam" id="PF00560">
    <property type="entry name" value="LRR_1"/>
    <property type="match status" value="2"/>
</dbReference>
<dbReference type="PROSITE" id="PS51450">
    <property type="entry name" value="LRR"/>
    <property type="match status" value="4"/>
</dbReference>
<keyword evidence="1" id="KW-0433">Leucine-rich repeat</keyword>
<evidence type="ECO:0000313" key="6">
    <source>
        <dbReference type="Proteomes" id="UP000075881"/>
    </source>
</evidence>
<dbReference type="STRING" id="43041.A0A3F2YU22"/>
<evidence type="ECO:0000313" key="5">
    <source>
        <dbReference type="EnsemblMetazoa" id="ACHR015111-PA"/>
    </source>
</evidence>
<keyword evidence="2" id="KW-0732">Signal</keyword>
<keyword evidence="6" id="KW-1185">Reference proteome</keyword>
<organism evidence="5 6">
    <name type="scientific">Anopheles christyi</name>
    <dbReference type="NCBI Taxonomy" id="43041"/>
    <lineage>
        <taxon>Eukaryota</taxon>
        <taxon>Metazoa</taxon>
        <taxon>Ecdysozoa</taxon>
        <taxon>Arthropoda</taxon>
        <taxon>Hexapoda</taxon>
        <taxon>Insecta</taxon>
        <taxon>Pterygota</taxon>
        <taxon>Neoptera</taxon>
        <taxon>Endopterygota</taxon>
        <taxon>Diptera</taxon>
        <taxon>Nematocera</taxon>
        <taxon>Culicoidea</taxon>
        <taxon>Culicidae</taxon>
        <taxon>Anophelinae</taxon>
        <taxon>Anopheles</taxon>
    </lineage>
</organism>
<sequence>MLFKPYNPFSKTPKRLTVECSGKPDFNLLSRSCQWCMFTFPNLIELDYRGCPLPVGNQSFEQLLSSFLTTWKQLLFVSRLSLFNNTYLTERAPLGPELFAGLSRLKYLTITDLTGIPLDNPLLFKHLSNLAHLEFRGRNLINGTVFHPLTGLSKLLITGMEMSVLPEGLISNLPSLNLLELNENQLERIERFAKLPSLKFLDLSFNQLVTLQEDIFDRLQMLQSLDLSANNLTSLPSRLFKHNNKLKNFWIDNQQGAGLQLSDGLFAGLANLQNVSLSGCQITTLPAGLFTGSTKLTFVDLSDNMLQSLPETLLRDLYRLKELYLEDNVLFRMLPDTLLRDTRQLRILDLSYNSLTTLSKALLVSKKFLRELHLQHNQLHVIDVDAFKSQPTSLKMLNLSHNRLTLHENSLDVIHGNGAVFNISWFPRNLRTLDLSHNQIPYVSCIDISLQSPKLDHLNLQSNNITQIGFNTTRTNSLTHLPKEILLADNPLNCDCLSFPLVTFLQAQSKANKYFPLKGLQCAQPLTLRGKKPQDVPPKKLICPTDASSGFCPVECNCYKRAIDRGAIVNCTAANLTHVPIIQNASKIDCDFTELYLDQNMLHDLTNVGEGWNQIRRLYIANNSLATLTGDSLPEQLELLD</sequence>
<dbReference type="InterPro" id="IPR003591">
    <property type="entry name" value="Leu-rich_rpt_typical-subtyp"/>
</dbReference>
<dbReference type="Pfam" id="PF13855">
    <property type="entry name" value="LRR_8"/>
    <property type="match status" value="3"/>
</dbReference>
<dbReference type="PANTHER" id="PTHR24369:SF210">
    <property type="entry name" value="CHAOPTIN-RELATED"/>
    <property type="match status" value="1"/>
</dbReference>
<dbReference type="PANTHER" id="PTHR24369">
    <property type="entry name" value="ANTIGEN BSP, PUTATIVE-RELATED"/>
    <property type="match status" value="1"/>
</dbReference>
<dbReference type="InterPro" id="IPR050541">
    <property type="entry name" value="LRR_TM_domain-containing"/>
</dbReference>
<dbReference type="InterPro" id="IPR001611">
    <property type="entry name" value="Leu-rich_rpt"/>
</dbReference>
<dbReference type="EnsemblMetazoa" id="ACHR015111-RA">
    <property type="protein sequence ID" value="ACHR015111-PA"/>
    <property type="gene ID" value="ACHR015111"/>
</dbReference>
<evidence type="ECO:0000256" key="1">
    <source>
        <dbReference type="ARBA" id="ARBA00022614"/>
    </source>
</evidence>
<evidence type="ECO:0000259" key="4">
    <source>
        <dbReference type="SMART" id="SM00082"/>
    </source>
</evidence>
<dbReference type="Gene3D" id="3.80.10.10">
    <property type="entry name" value="Ribonuclease Inhibitor"/>
    <property type="match status" value="5"/>
</dbReference>
<evidence type="ECO:0000256" key="3">
    <source>
        <dbReference type="ARBA" id="ARBA00022737"/>
    </source>
</evidence>
<dbReference type="Pfam" id="PF13516">
    <property type="entry name" value="LRR_6"/>
    <property type="match status" value="1"/>
</dbReference>
<name>A0A3F2YU22_9DIPT</name>
<dbReference type="SMART" id="SM00082">
    <property type="entry name" value="LRRCT"/>
    <property type="match status" value="1"/>
</dbReference>
<dbReference type="SMART" id="SM00369">
    <property type="entry name" value="LRR_TYP"/>
    <property type="match status" value="10"/>
</dbReference>
<dbReference type="Proteomes" id="UP000075881">
    <property type="component" value="Unassembled WGS sequence"/>
</dbReference>
<proteinExistence type="predicted"/>
<dbReference type="FunFam" id="3.80.10.10:FF:001164">
    <property type="entry name" value="GH01279p"/>
    <property type="match status" value="1"/>
</dbReference>
<keyword evidence="3" id="KW-0677">Repeat</keyword>
<dbReference type="GO" id="GO:0005886">
    <property type="term" value="C:plasma membrane"/>
    <property type="evidence" value="ECO:0007669"/>
    <property type="project" value="TreeGrafter"/>
</dbReference>
<dbReference type="SMART" id="SM00364">
    <property type="entry name" value="LRR_BAC"/>
    <property type="match status" value="5"/>
</dbReference>
<protein>
    <submittedName>
        <fullName evidence="5">LRRCT domain-containing protein</fullName>
    </submittedName>
</protein>
<dbReference type="AlphaFoldDB" id="A0A3F2YU22"/>
<reference evidence="6" key="1">
    <citation type="submission" date="2013-03" db="EMBL/GenBank/DDBJ databases">
        <title>The Genome Sequence of Anopheles christyi ACHKN1017.</title>
        <authorList>
            <consortium name="The Broad Institute Genomics Platform"/>
            <person name="Neafsey D.E."/>
            <person name="Besansky N."/>
            <person name="Walker B."/>
            <person name="Young S.K."/>
            <person name="Zeng Q."/>
            <person name="Gargeya S."/>
            <person name="Fitzgerald M."/>
            <person name="Haas B."/>
            <person name="Abouelleil A."/>
            <person name="Allen A.W."/>
            <person name="Alvarado L."/>
            <person name="Arachchi H.M."/>
            <person name="Berlin A.M."/>
            <person name="Chapman S.B."/>
            <person name="Gainer-Dewar J."/>
            <person name="Goldberg J."/>
            <person name="Griggs A."/>
            <person name="Gujja S."/>
            <person name="Hansen M."/>
            <person name="Howarth C."/>
            <person name="Imamovic A."/>
            <person name="Ireland A."/>
            <person name="Larimer J."/>
            <person name="McCowan C."/>
            <person name="Murphy C."/>
            <person name="Pearson M."/>
            <person name="Poon T.W."/>
            <person name="Priest M."/>
            <person name="Roberts A."/>
            <person name="Saif S."/>
            <person name="Shea T."/>
            <person name="Sisk P."/>
            <person name="Sykes S."/>
            <person name="Wortman J."/>
            <person name="Nusbaum C."/>
            <person name="Birren B."/>
        </authorList>
    </citation>
    <scope>NUCLEOTIDE SEQUENCE [LARGE SCALE GENOMIC DNA]</scope>
    <source>
        <strain evidence="6">ACHKN1017</strain>
    </source>
</reference>
<evidence type="ECO:0000256" key="2">
    <source>
        <dbReference type="ARBA" id="ARBA00022729"/>
    </source>
</evidence>
<dbReference type="InterPro" id="IPR000483">
    <property type="entry name" value="Cys-rich_flank_reg_C"/>
</dbReference>
<dbReference type="SUPFAM" id="SSF52058">
    <property type="entry name" value="L domain-like"/>
    <property type="match status" value="3"/>
</dbReference>
<accession>A0A3F2YU22</accession>
<dbReference type="InterPro" id="IPR032675">
    <property type="entry name" value="LRR_dom_sf"/>
</dbReference>
<dbReference type="VEuPathDB" id="VectorBase:ACHR015111"/>